<sequence length="380" mass="44781">MGSKEKQDTYLCALITVNKILRRRPKTGDGPKRSCSCKFKIRINIREVNVCKKAFCLLLGIGKSRVDRLIKKVKSNDFSPIDLHGKHRNRPNKLSEDLIFKIHSHIDSFLKRSSHYSRCDNSNTKYLSSDLNISKMYKLFLQLHDKDTYDKLENGDLTCKPVVKYKYYEKYMKVNFNLSFGYPRTDTCQTCDRLKVLVEHEIDPEIKQQLVVEKEVHLRKAEDFYTNLKLYCEKAKADEFVETLTFDFEQNFPLTHIPSGDVYYKRQLWSYNFCIFSGKTGKSYHFMYDESIAKKRKNDVISYINYFLKNLISPNVKEIYLFSDNCSGQNKNNALFQYIYTVVKSNLYGIKQIIHMYPEPGHSFLPNDRCFGRIEKKENV</sequence>
<reference evidence="1 2" key="1">
    <citation type="submission" date="2019-08" db="EMBL/GenBank/DDBJ databases">
        <title>Whole genome of Aphis craccivora.</title>
        <authorList>
            <person name="Voronova N.V."/>
            <person name="Shulinski R.S."/>
            <person name="Bandarenka Y.V."/>
            <person name="Zhorov D.G."/>
            <person name="Warner D."/>
        </authorList>
    </citation>
    <scope>NUCLEOTIDE SEQUENCE [LARGE SCALE GENOMIC DNA]</scope>
    <source>
        <strain evidence="1">180601</strain>
        <tissue evidence="1">Whole Body</tissue>
    </source>
</reference>
<dbReference type="Proteomes" id="UP000478052">
    <property type="component" value="Unassembled WGS sequence"/>
</dbReference>
<dbReference type="OrthoDB" id="6627773at2759"/>
<organism evidence="1 2">
    <name type="scientific">Aphis craccivora</name>
    <name type="common">Cowpea aphid</name>
    <dbReference type="NCBI Taxonomy" id="307492"/>
    <lineage>
        <taxon>Eukaryota</taxon>
        <taxon>Metazoa</taxon>
        <taxon>Ecdysozoa</taxon>
        <taxon>Arthropoda</taxon>
        <taxon>Hexapoda</taxon>
        <taxon>Insecta</taxon>
        <taxon>Pterygota</taxon>
        <taxon>Neoptera</taxon>
        <taxon>Paraneoptera</taxon>
        <taxon>Hemiptera</taxon>
        <taxon>Sternorrhyncha</taxon>
        <taxon>Aphidomorpha</taxon>
        <taxon>Aphidoidea</taxon>
        <taxon>Aphididae</taxon>
        <taxon>Aphidini</taxon>
        <taxon>Aphis</taxon>
        <taxon>Aphis</taxon>
    </lineage>
</organism>
<comment type="caution">
    <text evidence="1">The sequence shown here is derived from an EMBL/GenBank/DDBJ whole genome shotgun (WGS) entry which is preliminary data.</text>
</comment>
<protein>
    <submittedName>
        <fullName evidence="1">NAD-dependent protein deacetylase Sir2B-like</fullName>
    </submittedName>
</protein>
<proteinExistence type="predicted"/>
<gene>
    <name evidence="1" type="ORF">FWK35_00036876</name>
</gene>
<dbReference type="AlphaFoldDB" id="A0A6G0VRW0"/>
<accession>A0A6G0VRW0</accession>
<dbReference type="EMBL" id="VUJU01013682">
    <property type="protein sequence ID" value="KAF0704010.1"/>
    <property type="molecule type" value="Genomic_DNA"/>
</dbReference>
<evidence type="ECO:0000313" key="1">
    <source>
        <dbReference type="EMBL" id="KAF0704010.1"/>
    </source>
</evidence>
<keyword evidence="2" id="KW-1185">Reference proteome</keyword>
<dbReference type="PANTHER" id="PTHR10773">
    <property type="entry name" value="DNA-DIRECTED RNA POLYMERASES I, II, AND III SUBUNIT RPABC2"/>
    <property type="match status" value="1"/>
</dbReference>
<evidence type="ECO:0000313" key="2">
    <source>
        <dbReference type="Proteomes" id="UP000478052"/>
    </source>
</evidence>
<dbReference type="PANTHER" id="PTHR10773:SF19">
    <property type="match status" value="1"/>
</dbReference>
<name>A0A6G0VRW0_APHCR</name>